<evidence type="ECO:0000256" key="6">
    <source>
        <dbReference type="ARBA" id="ARBA00023157"/>
    </source>
</evidence>
<evidence type="ECO:0000256" key="10">
    <source>
        <dbReference type="SAM" id="SignalP"/>
    </source>
</evidence>
<keyword evidence="6" id="KW-1015">Disulfide bond</keyword>
<dbReference type="GO" id="GO:0009897">
    <property type="term" value="C:external side of plasma membrane"/>
    <property type="evidence" value="ECO:0007669"/>
    <property type="project" value="TreeGrafter"/>
</dbReference>
<comment type="caution">
    <text evidence="11">The sequence shown here is derived from an EMBL/GenBank/DDBJ whole genome shotgun (WGS) entry which is preliminary data.</text>
</comment>
<reference evidence="11 12" key="2">
    <citation type="journal article" date="2023" name="Mol. Biol. Evol.">
        <title>Genomics of Secondarily Temperate Adaptation in the Only Non-Antarctic Icefish.</title>
        <authorList>
            <person name="Rivera-Colon A.G."/>
            <person name="Rayamajhi N."/>
            <person name="Minhas B.F."/>
            <person name="Madrigal G."/>
            <person name="Bilyk K.T."/>
            <person name="Yoon V."/>
            <person name="Hune M."/>
            <person name="Gregory S."/>
            <person name="Cheng C.H.C."/>
            <person name="Catchen J.M."/>
        </authorList>
    </citation>
    <scope>NUCLEOTIDE SEQUENCE [LARGE SCALE GENOMIC DNA]</scope>
    <source>
        <strain evidence="11">JMC-PN-2008</strain>
    </source>
</reference>
<evidence type="ECO:0000256" key="7">
    <source>
        <dbReference type="ARBA" id="ARBA00023180"/>
    </source>
</evidence>
<evidence type="ECO:0000256" key="3">
    <source>
        <dbReference type="ARBA" id="ARBA00022729"/>
    </source>
</evidence>
<sequence>MRAGVLWMLMMMCLSDGKGQQCSNKTYLKVSKLSKVNVSCPSTTSEEMSYQFFFNNSPIDLIHLTRRDSVKVPFSGQFEVTANSTGEFICRSEENYPPPHIHDCHTTEVIVAELPSLPEINGSVLAVNQSSPCSSPLIPEEVMWMGSGVLLVYSLSITCIAILLWKNTRRNEEDTNDYINTRPGEFRKPG</sequence>
<evidence type="ECO:0000313" key="12">
    <source>
        <dbReference type="Proteomes" id="UP001346869"/>
    </source>
</evidence>
<feature type="transmembrane region" description="Helical" evidence="9">
    <location>
        <begin position="142"/>
        <end position="165"/>
    </location>
</feature>
<protein>
    <submittedName>
        <fullName evidence="11">Uncharacterized protein</fullName>
    </submittedName>
</protein>
<dbReference type="InterPro" id="IPR040216">
    <property type="entry name" value="CTLA4/CD28"/>
</dbReference>
<keyword evidence="8" id="KW-0393">Immunoglobulin domain</keyword>
<accession>A0AAN7XCI4</accession>
<dbReference type="GO" id="GO:0042129">
    <property type="term" value="P:regulation of T cell proliferation"/>
    <property type="evidence" value="ECO:0007669"/>
    <property type="project" value="InterPro"/>
</dbReference>
<keyword evidence="5 9" id="KW-0472">Membrane</keyword>
<dbReference type="PANTHER" id="PTHR11494:SF8">
    <property type="entry name" value="CYTOTOXIC T-LYMPHOCYTE PROTEIN 4"/>
    <property type="match status" value="1"/>
</dbReference>
<organism evidence="11 12">
    <name type="scientific">Eleginops maclovinus</name>
    <name type="common">Patagonian blennie</name>
    <name type="synonym">Eleginus maclovinus</name>
    <dbReference type="NCBI Taxonomy" id="56733"/>
    <lineage>
        <taxon>Eukaryota</taxon>
        <taxon>Metazoa</taxon>
        <taxon>Chordata</taxon>
        <taxon>Craniata</taxon>
        <taxon>Vertebrata</taxon>
        <taxon>Euteleostomi</taxon>
        <taxon>Actinopterygii</taxon>
        <taxon>Neopterygii</taxon>
        <taxon>Teleostei</taxon>
        <taxon>Neoteleostei</taxon>
        <taxon>Acanthomorphata</taxon>
        <taxon>Eupercaria</taxon>
        <taxon>Perciformes</taxon>
        <taxon>Notothenioidei</taxon>
        <taxon>Eleginopidae</taxon>
        <taxon>Eleginops</taxon>
    </lineage>
</organism>
<dbReference type="AlphaFoldDB" id="A0AAN7XCI4"/>
<keyword evidence="2 9" id="KW-0812">Transmembrane</keyword>
<keyword evidence="3 10" id="KW-0732">Signal</keyword>
<feature type="signal peptide" evidence="10">
    <location>
        <begin position="1"/>
        <end position="19"/>
    </location>
</feature>
<keyword evidence="4 9" id="KW-1133">Transmembrane helix</keyword>
<dbReference type="PANTHER" id="PTHR11494">
    <property type="entry name" value="CYTOTOXIC T-LYMPHOCYTE PROTEIN"/>
    <property type="match status" value="1"/>
</dbReference>
<proteinExistence type="predicted"/>
<evidence type="ECO:0000256" key="2">
    <source>
        <dbReference type="ARBA" id="ARBA00022692"/>
    </source>
</evidence>
<reference evidence="11 12" key="1">
    <citation type="journal article" date="2023" name="Genes (Basel)">
        <title>Chromosome-Level Genome Assembly and Circadian Gene Repertoire of the Patagonia Blennie Eleginops maclovinus-The Closest Ancestral Proxy of Antarctic Cryonotothenioids.</title>
        <authorList>
            <person name="Cheng C.C."/>
            <person name="Rivera-Colon A.G."/>
            <person name="Minhas B.F."/>
            <person name="Wilson L."/>
            <person name="Rayamajhi N."/>
            <person name="Vargas-Chacoff L."/>
            <person name="Catchen J.M."/>
        </authorList>
    </citation>
    <scope>NUCLEOTIDE SEQUENCE [LARGE SCALE GENOMIC DNA]</scope>
    <source>
        <strain evidence="11">JMC-PN-2008</strain>
    </source>
</reference>
<keyword evidence="12" id="KW-1185">Reference proteome</keyword>
<keyword evidence="7" id="KW-0325">Glycoprotein</keyword>
<feature type="chain" id="PRO_5042990628" evidence="10">
    <location>
        <begin position="20"/>
        <end position="190"/>
    </location>
</feature>
<evidence type="ECO:0000313" key="11">
    <source>
        <dbReference type="EMBL" id="KAK5860718.1"/>
    </source>
</evidence>
<evidence type="ECO:0000256" key="1">
    <source>
        <dbReference type="ARBA" id="ARBA00004479"/>
    </source>
</evidence>
<dbReference type="GO" id="GO:0050852">
    <property type="term" value="P:T cell receptor signaling pathway"/>
    <property type="evidence" value="ECO:0007669"/>
    <property type="project" value="TreeGrafter"/>
</dbReference>
<evidence type="ECO:0000256" key="9">
    <source>
        <dbReference type="SAM" id="Phobius"/>
    </source>
</evidence>
<dbReference type="Proteomes" id="UP001346869">
    <property type="component" value="Unassembled WGS sequence"/>
</dbReference>
<gene>
    <name evidence="11" type="ORF">PBY51_022179</name>
</gene>
<dbReference type="EMBL" id="JAUZQC010000013">
    <property type="protein sequence ID" value="KAK5860718.1"/>
    <property type="molecule type" value="Genomic_DNA"/>
</dbReference>
<evidence type="ECO:0000256" key="5">
    <source>
        <dbReference type="ARBA" id="ARBA00023136"/>
    </source>
</evidence>
<name>A0AAN7XCI4_ELEMC</name>
<comment type="subcellular location">
    <subcellularLocation>
        <location evidence="1">Membrane</location>
        <topology evidence="1">Single-pass type I membrane protein</topology>
    </subcellularLocation>
</comment>
<evidence type="ECO:0000256" key="8">
    <source>
        <dbReference type="ARBA" id="ARBA00023319"/>
    </source>
</evidence>
<evidence type="ECO:0000256" key="4">
    <source>
        <dbReference type="ARBA" id="ARBA00022989"/>
    </source>
</evidence>